<evidence type="ECO:0000313" key="6">
    <source>
        <dbReference type="Proteomes" id="UP000190285"/>
    </source>
</evidence>
<organism evidence="5 6">
    <name type="scientific">Maledivibacter halophilus</name>
    <dbReference type="NCBI Taxonomy" id="36842"/>
    <lineage>
        <taxon>Bacteria</taxon>
        <taxon>Bacillati</taxon>
        <taxon>Bacillota</taxon>
        <taxon>Clostridia</taxon>
        <taxon>Peptostreptococcales</taxon>
        <taxon>Caminicellaceae</taxon>
        <taxon>Maledivibacter</taxon>
    </lineage>
</organism>
<dbReference type="PRINTS" id="PR00681">
    <property type="entry name" value="RIBOSOMALS1"/>
</dbReference>
<dbReference type="CDD" id="cd05687">
    <property type="entry name" value="S1_RPS1_repeat_ec1_hs1"/>
    <property type="match status" value="1"/>
</dbReference>
<dbReference type="GO" id="GO:0003735">
    <property type="term" value="F:structural constituent of ribosome"/>
    <property type="evidence" value="ECO:0007669"/>
    <property type="project" value="TreeGrafter"/>
</dbReference>
<dbReference type="Pfam" id="PF00575">
    <property type="entry name" value="S1"/>
    <property type="match status" value="4"/>
</dbReference>
<dbReference type="InterPro" id="IPR050437">
    <property type="entry name" value="Ribos_protein_bS1-like"/>
</dbReference>
<dbReference type="GO" id="GO:0022627">
    <property type="term" value="C:cytosolic small ribosomal subunit"/>
    <property type="evidence" value="ECO:0007669"/>
    <property type="project" value="TreeGrafter"/>
</dbReference>
<evidence type="ECO:0000256" key="1">
    <source>
        <dbReference type="ARBA" id="ARBA00006767"/>
    </source>
</evidence>
<dbReference type="Gene3D" id="2.40.50.140">
    <property type="entry name" value="Nucleic acid-binding proteins"/>
    <property type="match status" value="4"/>
</dbReference>
<evidence type="ECO:0000256" key="2">
    <source>
        <dbReference type="ARBA" id="ARBA00022980"/>
    </source>
</evidence>
<keyword evidence="2 5" id="KW-0689">Ribosomal protein</keyword>
<dbReference type="PANTHER" id="PTHR10724">
    <property type="entry name" value="30S RIBOSOMAL PROTEIN S1"/>
    <property type="match status" value="1"/>
</dbReference>
<dbReference type="SUPFAM" id="SSF50249">
    <property type="entry name" value="Nucleic acid-binding proteins"/>
    <property type="match status" value="4"/>
</dbReference>
<dbReference type="CDD" id="cd04465">
    <property type="entry name" value="S1_RPS1_repeat_ec2_hs2"/>
    <property type="match status" value="1"/>
</dbReference>
<proteinExistence type="inferred from homology"/>
<evidence type="ECO:0000259" key="4">
    <source>
        <dbReference type="PROSITE" id="PS50126"/>
    </source>
</evidence>
<evidence type="ECO:0000313" key="5">
    <source>
        <dbReference type="EMBL" id="SKC72997.1"/>
    </source>
</evidence>
<feature type="domain" description="S1 motif" evidence="4">
    <location>
        <begin position="198"/>
        <end position="266"/>
    </location>
</feature>
<dbReference type="InterPro" id="IPR012340">
    <property type="entry name" value="NA-bd_OB-fold"/>
</dbReference>
<dbReference type="SMART" id="SM00316">
    <property type="entry name" value="S1"/>
    <property type="match status" value="4"/>
</dbReference>
<keyword evidence="3" id="KW-0687">Ribonucleoprotein</keyword>
<sequence length="384" mass="43444">MENNNSFNELLEQDDKLFNVPRRGNIIKGKVVQVLDEEVVVNIGYKSDGIIPLNEFSNNTDINLKDIVNEGDEIEVLVLKSDDGEGNVVLSKKRIDYIKDWDALKEAFDNKETIVIKTGEAVKGGIIAYYNELRGFIPASQLSDQYVENLNEYANQELKVKVIEIDKKKNKAIFSRRQIIEEKLEEKRKELWNNIEKDAVVKGEVKRITNFGAFVDIGGVDGLVHISEMSWGRIKHPSEVLSIGDTVEVYVQDFNKEQNRISLSLKQTIKNPWANIEEKYLIGDVVEGKVVKLVDFGAFVELEPGIEGLVHISQISEDRIAKPSEVLEPGQIVNVKILNIDSEDNKLSLSIKEAEASKDMEDYLTDSEESEKTTIGDVLKFKED</sequence>
<protein>
    <submittedName>
        <fullName evidence="5">SSU ribosomal protein S1P</fullName>
    </submittedName>
</protein>
<dbReference type="EMBL" id="FUZT01000006">
    <property type="protein sequence ID" value="SKC72997.1"/>
    <property type="molecule type" value="Genomic_DNA"/>
</dbReference>
<comment type="similarity">
    <text evidence="1">Belongs to the bacterial ribosomal protein bS1 family.</text>
</comment>
<feature type="domain" description="S1 motif" evidence="4">
    <location>
        <begin position="283"/>
        <end position="352"/>
    </location>
</feature>
<accession>A0A1T5LAD4</accession>
<reference evidence="5 6" key="1">
    <citation type="submission" date="2017-02" db="EMBL/GenBank/DDBJ databases">
        <authorList>
            <person name="Peterson S.W."/>
        </authorList>
    </citation>
    <scope>NUCLEOTIDE SEQUENCE [LARGE SCALE GENOMIC DNA]</scope>
    <source>
        <strain evidence="5 6">M1</strain>
    </source>
</reference>
<dbReference type="OrthoDB" id="9804077at2"/>
<dbReference type="PROSITE" id="PS50126">
    <property type="entry name" value="S1"/>
    <property type="match status" value="4"/>
</dbReference>
<dbReference type="GO" id="GO:0006412">
    <property type="term" value="P:translation"/>
    <property type="evidence" value="ECO:0007669"/>
    <property type="project" value="TreeGrafter"/>
</dbReference>
<dbReference type="GO" id="GO:0003729">
    <property type="term" value="F:mRNA binding"/>
    <property type="evidence" value="ECO:0007669"/>
    <property type="project" value="TreeGrafter"/>
</dbReference>
<dbReference type="NCBIfam" id="NF005208">
    <property type="entry name" value="PRK06676.1"/>
    <property type="match status" value="1"/>
</dbReference>
<dbReference type="InterPro" id="IPR035104">
    <property type="entry name" value="Ribosomal_protein_S1-like"/>
</dbReference>
<evidence type="ECO:0000256" key="3">
    <source>
        <dbReference type="ARBA" id="ARBA00023274"/>
    </source>
</evidence>
<dbReference type="InterPro" id="IPR003029">
    <property type="entry name" value="S1_domain"/>
</dbReference>
<dbReference type="RefSeq" id="WP_079492217.1">
    <property type="nucleotide sequence ID" value="NZ_FUZT01000006.1"/>
</dbReference>
<dbReference type="AlphaFoldDB" id="A0A1T5LAD4"/>
<dbReference type="FunFam" id="2.40.50.140:FF:000051">
    <property type="entry name" value="RNA-binding transcriptional accessory protein"/>
    <property type="match status" value="2"/>
</dbReference>
<dbReference type="Proteomes" id="UP000190285">
    <property type="component" value="Unassembled WGS sequence"/>
</dbReference>
<name>A0A1T5LAD4_9FIRM</name>
<gene>
    <name evidence="5" type="ORF">SAMN02194393_02671</name>
</gene>
<dbReference type="PANTHER" id="PTHR10724:SF7">
    <property type="entry name" value="SMALL RIBOSOMAL SUBUNIT PROTEIN BS1C"/>
    <property type="match status" value="1"/>
</dbReference>
<keyword evidence="6" id="KW-1185">Reference proteome</keyword>
<feature type="domain" description="S1 motif" evidence="4">
    <location>
        <begin position="24"/>
        <end position="93"/>
    </location>
</feature>
<dbReference type="CDD" id="cd05688">
    <property type="entry name" value="S1_RPS1_repeat_ec3"/>
    <property type="match status" value="1"/>
</dbReference>
<dbReference type="STRING" id="36842.SAMN02194393_02671"/>
<feature type="domain" description="S1 motif" evidence="4">
    <location>
        <begin position="105"/>
        <end position="177"/>
    </location>
</feature>